<dbReference type="NCBIfam" id="TIGR00254">
    <property type="entry name" value="GGDEF"/>
    <property type="match status" value="1"/>
</dbReference>
<dbReference type="EMBL" id="BAABFV010000001">
    <property type="protein sequence ID" value="GAA4357753.1"/>
    <property type="molecule type" value="Genomic_DNA"/>
</dbReference>
<feature type="transmembrane region" description="Helical" evidence="3">
    <location>
        <begin position="370"/>
        <end position="388"/>
    </location>
</feature>
<dbReference type="Proteomes" id="UP001501011">
    <property type="component" value="Unassembled WGS sequence"/>
</dbReference>
<comment type="catalytic activity">
    <reaction evidence="2">
        <text>2 GTP = 3',3'-c-di-GMP + 2 diphosphate</text>
        <dbReference type="Rhea" id="RHEA:24898"/>
        <dbReference type="ChEBI" id="CHEBI:33019"/>
        <dbReference type="ChEBI" id="CHEBI:37565"/>
        <dbReference type="ChEBI" id="CHEBI:58805"/>
        <dbReference type="EC" id="2.7.7.65"/>
    </reaction>
</comment>
<dbReference type="InterPro" id="IPR011623">
    <property type="entry name" value="7TMR_DISM_rcpt_extracell_dom1"/>
</dbReference>
<evidence type="ECO:0000256" key="2">
    <source>
        <dbReference type="ARBA" id="ARBA00034247"/>
    </source>
</evidence>
<comment type="caution">
    <text evidence="6">The sequence shown here is derived from an EMBL/GenBank/DDBJ whole genome shotgun (WGS) entry which is preliminary data.</text>
</comment>
<sequence length="560" mass="63338">MPLGGRVIKNLRSLSLVFIVSLLFAAQLFAASSSLSPIIELNNYWTLCIKHDDKSVECDTQNTVGSIESNFENFDGIAIYKTDFSLEESHQDTPLTLYIPHLRDADIVFLNGYHIAQTGQFPPEFEKATLYSRAYPLPSSKLKYGSNRNNELVISVYNHARQGGLSSGIPVIKSSQTITDEQVAAEGLLMFYVGIMLIIAAVQGFYFAAQPQNKDHLYFGLFCVFEAIYIMTYSHFAFTSGIHLNIIFRANILLFGLLTLLFFMFMTAFFKRRVSPWFKIPLISFLVLYCLSSVFINIDYIYHLVHLLQAVSVLVLIPFYVFLFYRAIKEKLPYAKLMATTLATFILAVLFDFLVDLQLLPAFMNQLEGLVSPIFLIAIFTALTLILIHKHWLYYHNATYDYLTNCLRRSAFIERLNEELHRIHRSDNTLVLALLDLDNFKQINDQYNHIMGDNILRAVATRTSDALREFDLLGRYGGDEFILAAEVSGQRDAAQLLKRVHSSITETPIVDNGKGALSVMVTIGGVTTDPNIPVTAEELIEAADEILIKGKVKQKGRVHI</sequence>
<dbReference type="Gene3D" id="3.30.70.270">
    <property type="match status" value="1"/>
</dbReference>
<feature type="transmembrane region" description="Helical" evidence="3">
    <location>
        <begin position="189"/>
        <end position="209"/>
    </location>
</feature>
<feature type="transmembrane region" description="Helical" evidence="3">
    <location>
        <begin position="277"/>
        <end position="298"/>
    </location>
</feature>
<dbReference type="PROSITE" id="PS50887">
    <property type="entry name" value="GGDEF"/>
    <property type="match status" value="1"/>
</dbReference>
<dbReference type="InterPro" id="IPR008979">
    <property type="entry name" value="Galactose-bd-like_sf"/>
</dbReference>
<dbReference type="PANTHER" id="PTHR45138:SF9">
    <property type="entry name" value="DIGUANYLATE CYCLASE DGCM-RELATED"/>
    <property type="match status" value="1"/>
</dbReference>
<evidence type="ECO:0000259" key="5">
    <source>
        <dbReference type="PROSITE" id="PS50887"/>
    </source>
</evidence>
<dbReference type="RefSeq" id="WP_345291826.1">
    <property type="nucleotide sequence ID" value="NZ_BAABFV010000001.1"/>
</dbReference>
<dbReference type="CDD" id="cd01949">
    <property type="entry name" value="GGDEF"/>
    <property type="match status" value="1"/>
</dbReference>
<proteinExistence type="predicted"/>
<keyword evidence="3" id="KW-0472">Membrane</keyword>
<dbReference type="SMART" id="SM00267">
    <property type="entry name" value="GGDEF"/>
    <property type="match status" value="1"/>
</dbReference>
<evidence type="ECO:0000259" key="4">
    <source>
        <dbReference type="PROSITE" id="PS50165"/>
    </source>
</evidence>
<dbReference type="Pfam" id="PF00990">
    <property type="entry name" value="GGDEF"/>
    <property type="match status" value="1"/>
</dbReference>
<keyword evidence="3" id="KW-0812">Transmembrane</keyword>
<dbReference type="PROSITE" id="PS50165">
    <property type="entry name" value="UVRC"/>
    <property type="match status" value="1"/>
</dbReference>
<dbReference type="SUPFAM" id="SSF49785">
    <property type="entry name" value="Galactose-binding domain-like"/>
    <property type="match status" value="1"/>
</dbReference>
<dbReference type="PANTHER" id="PTHR45138">
    <property type="entry name" value="REGULATORY COMPONENTS OF SENSORY TRANSDUCTION SYSTEM"/>
    <property type="match status" value="1"/>
</dbReference>
<gene>
    <name evidence="6" type="ORF">GCM10023151_07130</name>
</gene>
<keyword evidence="3" id="KW-1133">Transmembrane helix</keyword>
<evidence type="ECO:0000256" key="1">
    <source>
        <dbReference type="ARBA" id="ARBA00012528"/>
    </source>
</evidence>
<dbReference type="InterPro" id="IPR050469">
    <property type="entry name" value="Diguanylate_Cyclase"/>
</dbReference>
<feature type="transmembrane region" description="Helical" evidence="3">
    <location>
        <begin position="216"/>
        <end position="234"/>
    </location>
</feature>
<dbReference type="InterPro" id="IPR043128">
    <property type="entry name" value="Rev_trsase/Diguanyl_cyclase"/>
</dbReference>
<feature type="domain" description="UvrC family homology region profile" evidence="4">
    <location>
        <begin position="393"/>
        <end position="518"/>
    </location>
</feature>
<dbReference type="Gene3D" id="2.60.120.260">
    <property type="entry name" value="Galactose-binding domain-like"/>
    <property type="match status" value="1"/>
</dbReference>
<dbReference type="EC" id="2.7.7.65" evidence="1"/>
<feature type="transmembrane region" description="Helical" evidence="3">
    <location>
        <begin position="337"/>
        <end position="355"/>
    </location>
</feature>
<reference evidence="7" key="1">
    <citation type="journal article" date="2019" name="Int. J. Syst. Evol. Microbiol.">
        <title>The Global Catalogue of Microorganisms (GCM) 10K type strain sequencing project: providing services to taxonomists for standard genome sequencing and annotation.</title>
        <authorList>
            <consortium name="The Broad Institute Genomics Platform"/>
            <consortium name="The Broad Institute Genome Sequencing Center for Infectious Disease"/>
            <person name="Wu L."/>
            <person name="Ma J."/>
        </authorList>
    </citation>
    <scope>NUCLEOTIDE SEQUENCE [LARGE SCALE GENOMIC DNA]</scope>
    <source>
        <strain evidence="7">JCM 17728</strain>
    </source>
</reference>
<dbReference type="InterPro" id="IPR001162">
    <property type="entry name" value="UvrC_RNase_H_dom"/>
</dbReference>
<evidence type="ECO:0000313" key="6">
    <source>
        <dbReference type="EMBL" id="GAA4357753.1"/>
    </source>
</evidence>
<organism evidence="6 7">
    <name type="scientific">Kangiella marina</name>
    <dbReference type="NCBI Taxonomy" id="1079178"/>
    <lineage>
        <taxon>Bacteria</taxon>
        <taxon>Pseudomonadati</taxon>
        <taxon>Pseudomonadota</taxon>
        <taxon>Gammaproteobacteria</taxon>
        <taxon>Kangiellales</taxon>
        <taxon>Kangiellaceae</taxon>
        <taxon>Kangiella</taxon>
    </lineage>
</organism>
<feature type="transmembrane region" description="Helical" evidence="3">
    <location>
        <begin position="246"/>
        <end position="270"/>
    </location>
</feature>
<feature type="domain" description="GGDEF" evidence="5">
    <location>
        <begin position="428"/>
        <end position="560"/>
    </location>
</feature>
<protein>
    <recommendedName>
        <fullName evidence="1">diguanylate cyclase</fullName>
        <ecNumber evidence="1">2.7.7.65</ecNumber>
    </recommendedName>
</protein>
<accession>A0ABP8IFP3</accession>
<dbReference type="InterPro" id="IPR029787">
    <property type="entry name" value="Nucleotide_cyclase"/>
</dbReference>
<dbReference type="SUPFAM" id="SSF55073">
    <property type="entry name" value="Nucleotide cyclase"/>
    <property type="match status" value="1"/>
</dbReference>
<keyword evidence="7" id="KW-1185">Reference proteome</keyword>
<dbReference type="Pfam" id="PF07695">
    <property type="entry name" value="7TMR-DISM_7TM"/>
    <property type="match status" value="1"/>
</dbReference>
<evidence type="ECO:0000256" key="3">
    <source>
        <dbReference type="SAM" id="Phobius"/>
    </source>
</evidence>
<feature type="transmembrane region" description="Helical" evidence="3">
    <location>
        <begin position="304"/>
        <end position="325"/>
    </location>
</feature>
<dbReference type="InterPro" id="IPR000160">
    <property type="entry name" value="GGDEF_dom"/>
</dbReference>
<name>A0ABP8IFP3_9GAMM</name>
<evidence type="ECO:0000313" key="7">
    <source>
        <dbReference type="Proteomes" id="UP001501011"/>
    </source>
</evidence>